<keyword evidence="1" id="KW-0732">Signal</keyword>
<dbReference type="AlphaFoldDB" id="A0A0F3IFI5"/>
<feature type="chain" id="PRO_5002462056" description="Metal-binding protein" evidence="1">
    <location>
        <begin position="20"/>
        <end position="148"/>
    </location>
</feature>
<evidence type="ECO:0000256" key="1">
    <source>
        <dbReference type="SAM" id="SignalP"/>
    </source>
</evidence>
<dbReference type="Pfam" id="PF04214">
    <property type="entry name" value="DUF411"/>
    <property type="match status" value="1"/>
</dbReference>
<sequence length="148" mass="16025">MKLLSTLTLLLIGTNLASAETTPSISVYRSPTCQCCEKWIEHLKQNNFSVDDHVTSELDELKRKYQISAELASCHTAFVGGYIIEGHVPASDIKTLLSTNLPFAGISAPGMPAGSPGMEMGGKKDAYDVIGFDKYGHTEVFIHHPSSP</sequence>
<reference evidence="3" key="1">
    <citation type="submission" date="2015-03" db="EMBL/GenBank/DDBJ databases">
        <title>Draft genome sequence of a novel methanotroph (Sn10-6) isolated from flooded ricefield rhizosphere in India.</title>
        <authorList>
            <person name="Pandit P.S."/>
            <person name="Pore S.D."/>
            <person name="Arora P."/>
            <person name="Kapse N.G."/>
            <person name="Dhakephalkar P.K."/>
            <person name="Rahalkar M.C."/>
        </authorList>
    </citation>
    <scope>NUCLEOTIDE SEQUENCE [LARGE SCALE GENOMIC DNA]</scope>
    <source>
        <strain evidence="3">Sn10-6</strain>
    </source>
</reference>
<dbReference type="SUPFAM" id="SSF52833">
    <property type="entry name" value="Thioredoxin-like"/>
    <property type="match status" value="1"/>
</dbReference>
<dbReference type="Proteomes" id="UP000033684">
    <property type="component" value="Unassembled WGS sequence"/>
</dbReference>
<reference evidence="2 3" key="2">
    <citation type="journal article" date="2016" name="Microb. Ecol.">
        <title>Genome Characteristics of a Novel Type I Methanotroph (Sn10-6) Isolated from a Flooded Indian Rice Field.</title>
        <authorList>
            <person name="Rahalkar M.C."/>
            <person name="Pandit P.S."/>
            <person name="Dhakephalkar P.K."/>
            <person name="Pore S."/>
            <person name="Arora P."/>
            <person name="Kapse N."/>
        </authorList>
    </citation>
    <scope>NUCLEOTIDE SEQUENCE [LARGE SCALE GENOMIC DNA]</scope>
    <source>
        <strain evidence="2 3">Sn10-6</strain>
    </source>
</reference>
<organism evidence="2 3">
    <name type="scientific">Methylocucumis oryzae</name>
    <dbReference type="NCBI Taxonomy" id="1632867"/>
    <lineage>
        <taxon>Bacteria</taxon>
        <taxon>Pseudomonadati</taxon>
        <taxon>Pseudomonadota</taxon>
        <taxon>Gammaproteobacteria</taxon>
        <taxon>Methylococcales</taxon>
        <taxon>Methylococcaceae</taxon>
        <taxon>Methylocucumis</taxon>
    </lineage>
</organism>
<evidence type="ECO:0008006" key="4">
    <source>
        <dbReference type="Google" id="ProtNLM"/>
    </source>
</evidence>
<dbReference type="OrthoDB" id="14727at2"/>
<proteinExistence type="predicted"/>
<dbReference type="RefSeq" id="WP_045780293.1">
    <property type="nucleotide sequence ID" value="NZ_LAJX01000225.1"/>
</dbReference>
<comment type="caution">
    <text evidence="2">The sequence shown here is derived from an EMBL/GenBank/DDBJ whole genome shotgun (WGS) entry which is preliminary data.</text>
</comment>
<dbReference type="EMBL" id="LAJX01000225">
    <property type="protein sequence ID" value="KJV05457.1"/>
    <property type="molecule type" value="Genomic_DNA"/>
</dbReference>
<evidence type="ECO:0000313" key="3">
    <source>
        <dbReference type="Proteomes" id="UP000033684"/>
    </source>
</evidence>
<name>A0A0F3IFI5_9GAMM</name>
<dbReference type="PATRIC" id="fig|1632867.3.peg.2711"/>
<dbReference type="InterPro" id="IPR036249">
    <property type="entry name" value="Thioredoxin-like_sf"/>
</dbReference>
<gene>
    <name evidence="2" type="ORF">VZ94_18120</name>
</gene>
<evidence type="ECO:0000313" key="2">
    <source>
        <dbReference type="EMBL" id="KJV05457.1"/>
    </source>
</evidence>
<feature type="signal peptide" evidence="1">
    <location>
        <begin position="1"/>
        <end position="19"/>
    </location>
</feature>
<keyword evidence="3" id="KW-1185">Reference proteome</keyword>
<accession>A0A0F3IFI5</accession>
<protein>
    <recommendedName>
        <fullName evidence="4">Metal-binding protein</fullName>
    </recommendedName>
</protein>
<dbReference type="InterPro" id="IPR007332">
    <property type="entry name" value="DUF411"/>
</dbReference>